<dbReference type="Proteomes" id="UP001465976">
    <property type="component" value="Unassembled WGS sequence"/>
</dbReference>
<dbReference type="EMBL" id="JBAHYK010000148">
    <property type="protein sequence ID" value="KAL0577576.1"/>
    <property type="molecule type" value="Genomic_DNA"/>
</dbReference>
<gene>
    <name evidence="3" type="ORF">V5O48_004407</name>
</gene>
<keyword evidence="1" id="KW-0175">Coiled coil</keyword>
<feature type="compositionally biased region" description="Low complexity" evidence="2">
    <location>
        <begin position="190"/>
        <end position="199"/>
    </location>
</feature>
<evidence type="ECO:0008006" key="5">
    <source>
        <dbReference type="Google" id="ProtNLM"/>
    </source>
</evidence>
<accession>A0ABR3FQI2</accession>
<evidence type="ECO:0000313" key="3">
    <source>
        <dbReference type="EMBL" id="KAL0577576.1"/>
    </source>
</evidence>
<evidence type="ECO:0000256" key="2">
    <source>
        <dbReference type="SAM" id="MobiDB-lite"/>
    </source>
</evidence>
<organism evidence="3 4">
    <name type="scientific">Marasmius crinis-equi</name>
    <dbReference type="NCBI Taxonomy" id="585013"/>
    <lineage>
        <taxon>Eukaryota</taxon>
        <taxon>Fungi</taxon>
        <taxon>Dikarya</taxon>
        <taxon>Basidiomycota</taxon>
        <taxon>Agaricomycotina</taxon>
        <taxon>Agaricomycetes</taxon>
        <taxon>Agaricomycetidae</taxon>
        <taxon>Agaricales</taxon>
        <taxon>Marasmiineae</taxon>
        <taxon>Marasmiaceae</taxon>
        <taxon>Marasmius</taxon>
    </lineage>
</organism>
<feature type="compositionally biased region" description="Basic and acidic residues" evidence="2">
    <location>
        <begin position="174"/>
        <end position="187"/>
    </location>
</feature>
<name>A0ABR3FQI2_9AGAR</name>
<comment type="caution">
    <text evidence="3">The sequence shown here is derived from an EMBL/GenBank/DDBJ whole genome shotgun (WGS) entry which is preliminary data.</text>
</comment>
<evidence type="ECO:0000313" key="4">
    <source>
        <dbReference type="Proteomes" id="UP001465976"/>
    </source>
</evidence>
<evidence type="ECO:0000256" key="1">
    <source>
        <dbReference type="SAM" id="Coils"/>
    </source>
</evidence>
<dbReference type="Gene3D" id="1.10.287.1490">
    <property type="match status" value="1"/>
</dbReference>
<proteinExistence type="predicted"/>
<reference evidence="3 4" key="1">
    <citation type="submission" date="2024-02" db="EMBL/GenBank/DDBJ databases">
        <title>A draft genome for the cacao thread blight pathogen Marasmius crinis-equi.</title>
        <authorList>
            <person name="Cohen S.P."/>
            <person name="Baruah I.K."/>
            <person name="Amoako-Attah I."/>
            <person name="Bukari Y."/>
            <person name="Meinhardt L.W."/>
            <person name="Bailey B.A."/>
        </authorList>
    </citation>
    <scope>NUCLEOTIDE SEQUENCE [LARGE SCALE GENOMIC DNA]</scope>
    <source>
        <strain evidence="3 4">GH-76</strain>
    </source>
</reference>
<feature type="region of interest" description="Disordered" evidence="2">
    <location>
        <begin position="137"/>
        <end position="199"/>
    </location>
</feature>
<sequence length="611" mass="68451">MSAASTSSTKLIPVAPLDTYQCREDGSIHTWGSVLQLAQEVDNIASAIKTVRSGELYKRAILWRNRPDRPSCQACVKKSIPCVMPESDDTALRQCSACTKARRKCTVFPDYGIDQVATHKGWTRTKVAELYQAGQELSKDDTKRKRNDDEYDELAGDLGCSSASTSTKKQKLAPVKEKGKEKQKEEEAPSASSSRTRLSSALVACESLPDPDLDSDLGIEHERAAANITCPPSQSALQQEVADLKSKLLDNSRERDRLKEDHATACENLEVVRARVEDLETQLTAKTSEMEGLQENHTAICGALMSTHDEAESRAQSLENELTVRAKEAYVQTSNDSRVPVANLGRLRNDYKDDCKTLQGERTRAETRIKDLDALLKTKTTEIERLKEVFESNRTQLQSRISSLQSQVNAKANEISRTTEFERNLATKSSELDRLKRTHDTTCNTLRDELEQAKLRTNELEAALNDVNGALSKMETSRDSKQYVFSSFTIRSLIQSNLFAGRADLTNLLQDTVRLLRIQAPQFLAPIRTFLLQTGASDEDLIWQLKQNLGPMEECCQSILGHNESRELVERVEKLLGQSVKLGLAEYYAGNRNNFSPSMRRFLDADFKQES</sequence>
<protein>
    <recommendedName>
        <fullName evidence="5">Zn(2)-C6 fungal-type domain-containing protein</fullName>
    </recommendedName>
</protein>
<feature type="coiled-coil region" evidence="1">
    <location>
        <begin position="443"/>
        <end position="470"/>
    </location>
</feature>
<feature type="coiled-coil region" evidence="1">
    <location>
        <begin position="241"/>
        <end position="414"/>
    </location>
</feature>
<feature type="compositionally biased region" description="Basic and acidic residues" evidence="2">
    <location>
        <begin position="137"/>
        <end position="148"/>
    </location>
</feature>
<keyword evidence="4" id="KW-1185">Reference proteome</keyword>